<keyword evidence="3" id="KW-0812">Transmembrane</keyword>
<evidence type="ECO:0000256" key="3">
    <source>
        <dbReference type="SAM" id="Phobius"/>
    </source>
</evidence>
<feature type="region of interest" description="Disordered" evidence="2">
    <location>
        <begin position="209"/>
        <end position="342"/>
    </location>
</feature>
<feature type="compositionally biased region" description="Low complexity" evidence="2">
    <location>
        <begin position="250"/>
        <end position="271"/>
    </location>
</feature>
<feature type="region of interest" description="Disordered" evidence="2">
    <location>
        <begin position="149"/>
        <end position="190"/>
    </location>
</feature>
<feature type="transmembrane region" description="Helical" evidence="3">
    <location>
        <begin position="92"/>
        <end position="115"/>
    </location>
</feature>
<accession>D7FH51</accession>
<protein>
    <recommendedName>
        <fullName evidence="6">Transmembrane protein</fullName>
    </recommendedName>
</protein>
<proteinExistence type="predicted"/>
<feature type="compositionally biased region" description="Low complexity" evidence="2">
    <location>
        <begin position="325"/>
        <end position="342"/>
    </location>
</feature>
<sequence length="342" mass="35460">MAAGCSVHAQGGGSSASITGRPCERRVTSTAVIPTSGCWLLLFSALLLAVGTGDAQNDDQSYAEDGTERGPNSKLAKKAEFEAHTTPLADLIFLQMYMLLALGGLIVLVVVCFCCHKVRAARSMVHEEEANIHDVEARFQAAEDEKRAAIAGGGGQRGSVPRKLRSHGRDAAPSAGVREGVSHPARGQAAAIAWEKTSSDWTVATSMVSSSRDDLSSSQGGKVPSADGAGSSIAGGSHRTAKKQQRRPSSKSPRTSTKSSSSDGGATSASPRRVERVVAEATQVAGTKSDAGGREVLGEDRSSGATRNARRRDSQEEGPEEHLSRTGTNSNKGGNGSTTSMA</sequence>
<gene>
    <name evidence="4" type="ORF">Esi_0105_0038</name>
</gene>
<keyword evidence="3" id="KW-1133">Transmembrane helix</keyword>
<name>D7FH51_ECTSI</name>
<organism evidence="4 5">
    <name type="scientific">Ectocarpus siliculosus</name>
    <name type="common">Brown alga</name>
    <name type="synonym">Conferva siliculosa</name>
    <dbReference type="NCBI Taxonomy" id="2880"/>
    <lineage>
        <taxon>Eukaryota</taxon>
        <taxon>Sar</taxon>
        <taxon>Stramenopiles</taxon>
        <taxon>Ochrophyta</taxon>
        <taxon>PX clade</taxon>
        <taxon>Phaeophyceae</taxon>
        <taxon>Ectocarpales</taxon>
        <taxon>Ectocarpaceae</taxon>
        <taxon>Ectocarpus</taxon>
    </lineage>
</organism>
<feature type="compositionally biased region" description="Low complexity" evidence="2">
    <location>
        <begin position="225"/>
        <end position="237"/>
    </location>
</feature>
<dbReference type="AlphaFoldDB" id="D7FH51"/>
<dbReference type="EMBL" id="FN649755">
    <property type="protein sequence ID" value="CBJ28426.1"/>
    <property type="molecule type" value="Genomic_DNA"/>
</dbReference>
<keyword evidence="1" id="KW-0175">Coiled coil</keyword>
<evidence type="ECO:0000256" key="2">
    <source>
        <dbReference type="SAM" id="MobiDB-lite"/>
    </source>
</evidence>
<dbReference type="OrthoDB" id="10457600at2759"/>
<feature type="compositionally biased region" description="Basic residues" evidence="2">
    <location>
        <begin position="239"/>
        <end position="249"/>
    </location>
</feature>
<feature type="coiled-coil region" evidence="1">
    <location>
        <begin position="118"/>
        <end position="145"/>
    </location>
</feature>
<evidence type="ECO:0008006" key="6">
    <source>
        <dbReference type="Google" id="ProtNLM"/>
    </source>
</evidence>
<evidence type="ECO:0000313" key="4">
    <source>
        <dbReference type="EMBL" id="CBJ28426.1"/>
    </source>
</evidence>
<keyword evidence="3" id="KW-0472">Membrane</keyword>
<dbReference type="EMBL" id="FN647737">
    <property type="protein sequence ID" value="CBJ28426.1"/>
    <property type="molecule type" value="Genomic_DNA"/>
</dbReference>
<feature type="compositionally biased region" description="Basic and acidic residues" evidence="2">
    <location>
        <begin position="291"/>
        <end position="302"/>
    </location>
</feature>
<keyword evidence="5" id="KW-1185">Reference proteome</keyword>
<evidence type="ECO:0000313" key="5">
    <source>
        <dbReference type="Proteomes" id="UP000002630"/>
    </source>
</evidence>
<reference evidence="4 5" key="1">
    <citation type="journal article" date="2010" name="Nature">
        <title>The Ectocarpus genome and the independent evolution of multicellularity in brown algae.</title>
        <authorList>
            <person name="Cock J.M."/>
            <person name="Sterck L."/>
            <person name="Rouze P."/>
            <person name="Scornet D."/>
            <person name="Allen A.E."/>
            <person name="Amoutzias G."/>
            <person name="Anthouard V."/>
            <person name="Artiguenave F."/>
            <person name="Aury J.M."/>
            <person name="Badger J.H."/>
            <person name="Beszteri B."/>
            <person name="Billiau K."/>
            <person name="Bonnet E."/>
            <person name="Bothwell J.H."/>
            <person name="Bowler C."/>
            <person name="Boyen C."/>
            <person name="Brownlee C."/>
            <person name="Carrano C.J."/>
            <person name="Charrier B."/>
            <person name="Cho G.Y."/>
            <person name="Coelho S.M."/>
            <person name="Collen J."/>
            <person name="Corre E."/>
            <person name="Da Silva C."/>
            <person name="Delage L."/>
            <person name="Delaroque N."/>
            <person name="Dittami S.M."/>
            <person name="Doulbeau S."/>
            <person name="Elias M."/>
            <person name="Farnham G."/>
            <person name="Gachon C.M."/>
            <person name="Gschloessl B."/>
            <person name="Heesch S."/>
            <person name="Jabbari K."/>
            <person name="Jubin C."/>
            <person name="Kawai H."/>
            <person name="Kimura K."/>
            <person name="Kloareg B."/>
            <person name="Kupper F.C."/>
            <person name="Lang D."/>
            <person name="Le Bail A."/>
            <person name="Leblanc C."/>
            <person name="Lerouge P."/>
            <person name="Lohr M."/>
            <person name="Lopez P.J."/>
            <person name="Martens C."/>
            <person name="Maumus F."/>
            <person name="Michel G."/>
            <person name="Miranda-Saavedra D."/>
            <person name="Morales J."/>
            <person name="Moreau H."/>
            <person name="Motomura T."/>
            <person name="Nagasato C."/>
            <person name="Napoli C.A."/>
            <person name="Nelson D.R."/>
            <person name="Nyvall-Collen P."/>
            <person name="Peters A.F."/>
            <person name="Pommier C."/>
            <person name="Potin P."/>
            <person name="Poulain J."/>
            <person name="Quesneville H."/>
            <person name="Read B."/>
            <person name="Rensing S.A."/>
            <person name="Ritter A."/>
            <person name="Rousvoal S."/>
            <person name="Samanta M."/>
            <person name="Samson G."/>
            <person name="Schroeder D.C."/>
            <person name="Segurens B."/>
            <person name="Strittmatter M."/>
            <person name="Tonon T."/>
            <person name="Tregear J.W."/>
            <person name="Valentin K."/>
            <person name="von Dassow P."/>
            <person name="Yamagishi T."/>
            <person name="Van de Peer Y."/>
            <person name="Wincker P."/>
        </authorList>
    </citation>
    <scope>NUCLEOTIDE SEQUENCE [LARGE SCALE GENOMIC DNA]</scope>
    <source>
        <strain evidence="5">Ec32 / CCAP1310/4</strain>
    </source>
</reference>
<feature type="compositionally biased region" description="Basic and acidic residues" evidence="2">
    <location>
        <begin position="311"/>
        <end position="324"/>
    </location>
</feature>
<dbReference type="InParanoid" id="D7FH51"/>
<feature type="transmembrane region" description="Helical" evidence="3">
    <location>
        <begin position="31"/>
        <end position="51"/>
    </location>
</feature>
<dbReference type="Proteomes" id="UP000002630">
    <property type="component" value="Linkage Group LG30"/>
</dbReference>
<evidence type="ECO:0000256" key="1">
    <source>
        <dbReference type="SAM" id="Coils"/>
    </source>
</evidence>